<dbReference type="PANTHER" id="PTHR24321">
    <property type="entry name" value="DEHYDROGENASES, SHORT CHAIN"/>
    <property type="match status" value="1"/>
</dbReference>
<dbReference type="Pfam" id="PF13561">
    <property type="entry name" value="adh_short_C2"/>
    <property type="match status" value="1"/>
</dbReference>
<organism evidence="3 4">
    <name type="scientific">Halomonas dongshanensis</name>
    <dbReference type="NCBI Taxonomy" id="2890835"/>
    <lineage>
        <taxon>Bacteria</taxon>
        <taxon>Pseudomonadati</taxon>
        <taxon>Pseudomonadota</taxon>
        <taxon>Gammaproteobacteria</taxon>
        <taxon>Oceanospirillales</taxon>
        <taxon>Halomonadaceae</taxon>
        <taxon>Halomonas</taxon>
    </lineage>
</organism>
<sequence>MPINKTVLVTGGYTGIGLEVSSNFAKAGATVIISGRNEEDGLLEAEKLLQLGFKCSFFKTDIRSEEQVKELINKIEKNYGSLDYAFNNAGIGGGSLIWEQNEEEFLDIFDTNTKGLWLCLKHQLRLMIKKNIKGSIVNNLSVHAQKIIFPGVAAYAASKHAGLALTKAAAIEAADKGIRINAVSPGPIDTAMYRNSIKKIGNEDTWPQLIPSGRVGSTREVSDVVMWLCSDAASFVNGEVINISGGFSAK</sequence>
<dbReference type="PRINTS" id="PR00080">
    <property type="entry name" value="SDRFAMILY"/>
</dbReference>
<reference evidence="3" key="1">
    <citation type="submission" date="2021-11" db="EMBL/GenBank/DDBJ databases">
        <title>Halomonas sp., isolated from a coastal aquaculture zone in Dongshan Bay.</title>
        <authorList>
            <person name="Lin W."/>
        </authorList>
    </citation>
    <scope>NUCLEOTIDE SEQUENCE</scope>
    <source>
        <strain evidence="3">Yzlin-01</strain>
    </source>
</reference>
<evidence type="ECO:0000256" key="2">
    <source>
        <dbReference type="ARBA" id="ARBA00023002"/>
    </source>
</evidence>
<dbReference type="InterPro" id="IPR020904">
    <property type="entry name" value="Sc_DH/Rdtase_CS"/>
</dbReference>
<protein>
    <submittedName>
        <fullName evidence="3">SDR family oxidoreductase</fullName>
    </submittedName>
</protein>
<evidence type="ECO:0000256" key="1">
    <source>
        <dbReference type="ARBA" id="ARBA00006484"/>
    </source>
</evidence>
<gene>
    <name evidence="3" type="ORF">LLY24_04035</name>
</gene>
<dbReference type="InterPro" id="IPR002347">
    <property type="entry name" value="SDR_fam"/>
</dbReference>
<evidence type="ECO:0000313" key="4">
    <source>
        <dbReference type="Proteomes" id="UP001165542"/>
    </source>
</evidence>
<dbReference type="PRINTS" id="PR00081">
    <property type="entry name" value="GDHRDH"/>
</dbReference>
<dbReference type="PROSITE" id="PS00061">
    <property type="entry name" value="ADH_SHORT"/>
    <property type="match status" value="1"/>
</dbReference>
<evidence type="ECO:0000313" key="3">
    <source>
        <dbReference type="EMBL" id="MCS2608488.1"/>
    </source>
</evidence>
<keyword evidence="4" id="KW-1185">Reference proteome</keyword>
<dbReference type="CDD" id="cd05233">
    <property type="entry name" value="SDR_c"/>
    <property type="match status" value="1"/>
</dbReference>
<comment type="similarity">
    <text evidence="1">Belongs to the short-chain dehydrogenases/reductases (SDR) family.</text>
</comment>
<dbReference type="InterPro" id="IPR036291">
    <property type="entry name" value="NAD(P)-bd_dom_sf"/>
</dbReference>
<dbReference type="PANTHER" id="PTHR24321:SF11">
    <property type="entry name" value="BLR0893 PROTEIN"/>
    <property type="match status" value="1"/>
</dbReference>
<dbReference type="RefSeq" id="WP_259034999.1">
    <property type="nucleotide sequence ID" value="NZ_JAJISC010000002.1"/>
</dbReference>
<dbReference type="SUPFAM" id="SSF51735">
    <property type="entry name" value="NAD(P)-binding Rossmann-fold domains"/>
    <property type="match status" value="1"/>
</dbReference>
<accession>A0ABT2EA85</accession>
<keyword evidence="2" id="KW-0560">Oxidoreductase</keyword>
<dbReference type="Proteomes" id="UP001165542">
    <property type="component" value="Unassembled WGS sequence"/>
</dbReference>
<name>A0ABT2EA85_9GAMM</name>
<dbReference type="Gene3D" id="3.40.50.720">
    <property type="entry name" value="NAD(P)-binding Rossmann-like Domain"/>
    <property type="match status" value="1"/>
</dbReference>
<comment type="caution">
    <text evidence="3">The sequence shown here is derived from an EMBL/GenBank/DDBJ whole genome shotgun (WGS) entry which is preliminary data.</text>
</comment>
<proteinExistence type="inferred from homology"/>
<dbReference type="EMBL" id="JAJISC010000002">
    <property type="protein sequence ID" value="MCS2608488.1"/>
    <property type="molecule type" value="Genomic_DNA"/>
</dbReference>